<protein>
    <submittedName>
        <fullName evidence="1">Uncharacterized protein</fullName>
    </submittedName>
</protein>
<proteinExistence type="predicted"/>
<keyword evidence="2" id="KW-1185">Reference proteome</keyword>
<reference evidence="1" key="1">
    <citation type="submission" date="2021-02" db="EMBL/GenBank/DDBJ databases">
        <authorList>
            <consortium name="DOE Joint Genome Institute"/>
            <person name="Ahrendt S."/>
            <person name="Looney B.P."/>
            <person name="Miyauchi S."/>
            <person name="Morin E."/>
            <person name="Drula E."/>
            <person name="Courty P.E."/>
            <person name="Chicoki N."/>
            <person name="Fauchery L."/>
            <person name="Kohler A."/>
            <person name="Kuo A."/>
            <person name="Labutti K."/>
            <person name="Pangilinan J."/>
            <person name="Lipzen A."/>
            <person name="Riley R."/>
            <person name="Andreopoulos W."/>
            <person name="He G."/>
            <person name="Johnson J."/>
            <person name="Barry K.W."/>
            <person name="Grigoriev I.V."/>
            <person name="Nagy L."/>
            <person name="Hibbett D."/>
            <person name="Henrissat B."/>
            <person name="Matheny P.B."/>
            <person name="Labbe J."/>
            <person name="Martin F."/>
        </authorList>
    </citation>
    <scope>NUCLEOTIDE SEQUENCE</scope>
    <source>
        <strain evidence="1">EC-137</strain>
    </source>
</reference>
<dbReference type="EMBL" id="MU273523">
    <property type="protein sequence ID" value="KAI0033273.1"/>
    <property type="molecule type" value="Genomic_DNA"/>
</dbReference>
<accession>A0ACB8QNS0</accession>
<reference evidence="1" key="2">
    <citation type="journal article" date="2022" name="New Phytol.">
        <title>Evolutionary transition to the ectomycorrhizal habit in the genomes of a hyperdiverse lineage of mushroom-forming fungi.</title>
        <authorList>
            <person name="Looney B."/>
            <person name="Miyauchi S."/>
            <person name="Morin E."/>
            <person name="Drula E."/>
            <person name="Courty P.E."/>
            <person name="Kohler A."/>
            <person name="Kuo A."/>
            <person name="LaButti K."/>
            <person name="Pangilinan J."/>
            <person name="Lipzen A."/>
            <person name="Riley R."/>
            <person name="Andreopoulos W."/>
            <person name="He G."/>
            <person name="Johnson J."/>
            <person name="Nolan M."/>
            <person name="Tritt A."/>
            <person name="Barry K.W."/>
            <person name="Grigoriev I.V."/>
            <person name="Nagy L.G."/>
            <person name="Hibbett D."/>
            <person name="Henrissat B."/>
            <person name="Matheny P.B."/>
            <person name="Labbe J."/>
            <person name="Martin F.M."/>
        </authorList>
    </citation>
    <scope>NUCLEOTIDE SEQUENCE</scope>
    <source>
        <strain evidence="1">EC-137</strain>
    </source>
</reference>
<comment type="caution">
    <text evidence="1">The sequence shown here is derived from an EMBL/GenBank/DDBJ whole genome shotgun (WGS) entry which is preliminary data.</text>
</comment>
<sequence length="227" mass="26206">MASIPRSRTYYLDDSLVVLAVDNELYRVHRSVLIRESDVFAGMFALPQDPAQSNQVDGSDDEHPIVIPITTKEEFEAFLDYIYTSPHEVYQADLATWLLLYTIGDRYSCEKLVQRVIRKIENLTRDFSYVERIVLADGYGLRQFVKKACKDFVVMKSHADLGYAETNRLGLGRTTMLFRIHERTCRLSLWRSSTWEEEAENIIAEEMAQYDQAASVLPPSDDHHTTQ</sequence>
<organism evidence="1 2">
    <name type="scientific">Vararia minispora EC-137</name>
    <dbReference type="NCBI Taxonomy" id="1314806"/>
    <lineage>
        <taxon>Eukaryota</taxon>
        <taxon>Fungi</taxon>
        <taxon>Dikarya</taxon>
        <taxon>Basidiomycota</taxon>
        <taxon>Agaricomycotina</taxon>
        <taxon>Agaricomycetes</taxon>
        <taxon>Russulales</taxon>
        <taxon>Lachnocladiaceae</taxon>
        <taxon>Vararia</taxon>
    </lineage>
</organism>
<evidence type="ECO:0000313" key="1">
    <source>
        <dbReference type="EMBL" id="KAI0033273.1"/>
    </source>
</evidence>
<dbReference type="Proteomes" id="UP000814128">
    <property type="component" value="Unassembled WGS sequence"/>
</dbReference>
<gene>
    <name evidence="1" type="ORF">K488DRAFT_85041</name>
</gene>
<name>A0ACB8QNS0_9AGAM</name>
<evidence type="ECO:0000313" key="2">
    <source>
        <dbReference type="Proteomes" id="UP000814128"/>
    </source>
</evidence>